<feature type="region of interest" description="Disordered" evidence="4">
    <location>
        <begin position="172"/>
        <end position="194"/>
    </location>
</feature>
<dbReference type="PANTHER" id="PTHR46340:SF1">
    <property type="entry name" value="UBX DOMAIN-CONTAINING PROTEIN 1"/>
    <property type="match status" value="1"/>
</dbReference>
<dbReference type="Gene3D" id="1.10.8.10">
    <property type="entry name" value="DNA helicase RuvA subunit, C-terminal domain"/>
    <property type="match status" value="1"/>
</dbReference>
<keyword evidence="2" id="KW-0963">Cytoplasm</keyword>
<evidence type="ECO:0000259" key="6">
    <source>
        <dbReference type="PROSITE" id="PS50033"/>
    </source>
</evidence>
<dbReference type="OrthoDB" id="10254930at2759"/>
<keyword evidence="8" id="KW-1185">Reference proteome</keyword>
<dbReference type="GO" id="GO:0036435">
    <property type="term" value="F:K48-linked polyubiquitin modification-dependent protein binding"/>
    <property type="evidence" value="ECO:0007669"/>
    <property type="project" value="TreeGrafter"/>
</dbReference>
<feature type="compositionally biased region" description="Basic and acidic residues" evidence="4">
    <location>
        <begin position="172"/>
        <end position="186"/>
    </location>
</feature>
<gene>
    <name evidence="7" type="ORF">INT45_000572</name>
</gene>
<evidence type="ECO:0000313" key="7">
    <source>
        <dbReference type="EMBL" id="KAG2226404.1"/>
    </source>
</evidence>
<sequence>MANDIDTLVDMGFSRGKVQKAWKATNGAGLQPAMDWLLANPNVSDEPEEPTEQALGAAATTTGDEQQKEGSSAAGNEEGNLLCNSFSALYVTRHLITLLGEIKDGEQTAQSLICNDCSKLFRDAASAERHATKTSHQNFSESTQAIAPLTEEEKKAKLAELKARLAEKRAAKAEQEKAERKQEEKIRRKAGQDMSVAKQNLEEKEIKKAFEQKKREKEQERIAKAKVKAQIEADKKERAAKREAAKRVQQETQAAAAVASAQSAPAASAGVKREYTDARLQFRVPGTAPLTNTFPADTTLKQVNEFLQSNGCDRPFTLSMTFPRKTFGEDDLNKTLKELNLVPSSALVLSYTA</sequence>
<accession>A0A8H7VTD6</accession>
<dbReference type="GO" id="GO:0031397">
    <property type="term" value="P:negative regulation of protein ubiquitination"/>
    <property type="evidence" value="ECO:0007669"/>
    <property type="project" value="TreeGrafter"/>
</dbReference>
<dbReference type="PROSITE" id="PS50033">
    <property type="entry name" value="UBX"/>
    <property type="match status" value="1"/>
</dbReference>
<evidence type="ECO:0000256" key="3">
    <source>
        <dbReference type="ARBA" id="ARBA00023054"/>
    </source>
</evidence>
<dbReference type="Proteomes" id="UP000646827">
    <property type="component" value="Unassembled WGS sequence"/>
</dbReference>
<evidence type="ECO:0000256" key="2">
    <source>
        <dbReference type="ARBA" id="ARBA00022490"/>
    </source>
</evidence>
<dbReference type="InterPro" id="IPR001012">
    <property type="entry name" value="UBX_dom"/>
</dbReference>
<dbReference type="GO" id="GO:0005634">
    <property type="term" value="C:nucleus"/>
    <property type="evidence" value="ECO:0007669"/>
    <property type="project" value="TreeGrafter"/>
</dbReference>
<dbReference type="InterPro" id="IPR029071">
    <property type="entry name" value="Ubiquitin-like_domsf"/>
</dbReference>
<keyword evidence="3" id="KW-0175">Coiled coil</keyword>
<evidence type="ECO:0000256" key="1">
    <source>
        <dbReference type="ARBA" id="ARBA00004496"/>
    </source>
</evidence>
<dbReference type="Pfam" id="PF22562">
    <property type="entry name" value="UBA_7"/>
    <property type="match status" value="1"/>
</dbReference>
<name>A0A8H7VTD6_9FUNG</name>
<dbReference type="PROSITE" id="PS50030">
    <property type="entry name" value="UBA"/>
    <property type="match status" value="1"/>
</dbReference>
<dbReference type="SUPFAM" id="SSF46934">
    <property type="entry name" value="UBA-like"/>
    <property type="match status" value="1"/>
</dbReference>
<dbReference type="GO" id="GO:0032435">
    <property type="term" value="P:negative regulation of proteasomal ubiquitin-dependent protein catabolic process"/>
    <property type="evidence" value="ECO:0007669"/>
    <property type="project" value="TreeGrafter"/>
</dbReference>
<protein>
    <recommendedName>
        <fullName evidence="9">UBA domain-containing protein</fullName>
    </recommendedName>
</protein>
<dbReference type="GO" id="GO:0005737">
    <property type="term" value="C:cytoplasm"/>
    <property type="evidence" value="ECO:0007669"/>
    <property type="project" value="UniProtKB-SubCell"/>
</dbReference>
<dbReference type="GO" id="GO:1903094">
    <property type="term" value="P:negative regulation of protein K48-linked deubiquitination"/>
    <property type="evidence" value="ECO:0007669"/>
    <property type="project" value="TreeGrafter"/>
</dbReference>
<proteinExistence type="predicted"/>
<evidence type="ECO:0000259" key="5">
    <source>
        <dbReference type="PROSITE" id="PS50030"/>
    </source>
</evidence>
<dbReference type="InterPro" id="IPR013087">
    <property type="entry name" value="Znf_C2H2_type"/>
</dbReference>
<reference evidence="7 8" key="1">
    <citation type="submission" date="2020-12" db="EMBL/GenBank/DDBJ databases">
        <title>Metabolic potential, ecology and presence of endohyphal bacteria is reflected in genomic diversity of Mucoromycotina.</title>
        <authorList>
            <person name="Muszewska A."/>
            <person name="Okrasinska A."/>
            <person name="Steczkiewicz K."/>
            <person name="Drgas O."/>
            <person name="Orlowska M."/>
            <person name="Perlinska-Lenart U."/>
            <person name="Aleksandrzak-Piekarczyk T."/>
            <person name="Szatraj K."/>
            <person name="Zielenkiewicz U."/>
            <person name="Pilsyk S."/>
            <person name="Malc E."/>
            <person name="Mieczkowski P."/>
            <person name="Kruszewska J.S."/>
            <person name="Biernat P."/>
            <person name="Pawlowska J."/>
        </authorList>
    </citation>
    <scope>NUCLEOTIDE SEQUENCE [LARGE SCALE GENOMIC DNA]</scope>
    <source>
        <strain evidence="7 8">CBS 142.35</strain>
    </source>
</reference>
<dbReference type="SMART" id="SM00166">
    <property type="entry name" value="UBX"/>
    <property type="match status" value="1"/>
</dbReference>
<feature type="compositionally biased region" description="Polar residues" evidence="4">
    <location>
        <begin position="59"/>
        <end position="74"/>
    </location>
</feature>
<dbReference type="PROSITE" id="PS00028">
    <property type="entry name" value="ZINC_FINGER_C2H2_1"/>
    <property type="match status" value="1"/>
</dbReference>
<feature type="region of interest" description="Disordered" evidence="4">
    <location>
        <begin position="40"/>
        <end position="77"/>
    </location>
</feature>
<dbReference type="InterPro" id="IPR009060">
    <property type="entry name" value="UBA-like_sf"/>
</dbReference>
<dbReference type="Gene3D" id="3.10.20.90">
    <property type="entry name" value="Phosphatidylinositol 3-kinase Catalytic Subunit, Chain A, domain 1"/>
    <property type="match status" value="1"/>
</dbReference>
<organism evidence="7 8">
    <name type="scientific">Circinella minor</name>
    <dbReference type="NCBI Taxonomy" id="1195481"/>
    <lineage>
        <taxon>Eukaryota</taxon>
        <taxon>Fungi</taxon>
        <taxon>Fungi incertae sedis</taxon>
        <taxon>Mucoromycota</taxon>
        <taxon>Mucoromycotina</taxon>
        <taxon>Mucoromycetes</taxon>
        <taxon>Mucorales</taxon>
        <taxon>Lichtheimiaceae</taxon>
        <taxon>Circinella</taxon>
    </lineage>
</organism>
<evidence type="ECO:0008006" key="9">
    <source>
        <dbReference type="Google" id="ProtNLM"/>
    </source>
</evidence>
<comment type="caution">
    <text evidence="7">The sequence shown here is derived from an EMBL/GenBank/DDBJ whole genome shotgun (WGS) entry which is preliminary data.</text>
</comment>
<dbReference type="EMBL" id="JAEPRB010000017">
    <property type="protein sequence ID" value="KAG2226404.1"/>
    <property type="molecule type" value="Genomic_DNA"/>
</dbReference>
<evidence type="ECO:0000256" key="4">
    <source>
        <dbReference type="SAM" id="MobiDB-lite"/>
    </source>
</evidence>
<evidence type="ECO:0000313" key="8">
    <source>
        <dbReference type="Proteomes" id="UP000646827"/>
    </source>
</evidence>
<feature type="domain" description="UBA" evidence="5">
    <location>
        <begin position="1"/>
        <end position="40"/>
    </location>
</feature>
<feature type="domain" description="UBX" evidence="6">
    <location>
        <begin position="273"/>
        <end position="349"/>
    </location>
</feature>
<dbReference type="Pfam" id="PF00789">
    <property type="entry name" value="UBX"/>
    <property type="match status" value="1"/>
</dbReference>
<dbReference type="InterPro" id="IPR015940">
    <property type="entry name" value="UBA"/>
</dbReference>
<dbReference type="SUPFAM" id="SSF54236">
    <property type="entry name" value="Ubiquitin-like"/>
    <property type="match status" value="1"/>
</dbReference>
<dbReference type="AlphaFoldDB" id="A0A8H7VTD6"/>
<dbReference type="PANTHER" id="PTHR46340">
    <property type="entry name" value="UBX DOMAIN-CONTAINING PROTEIN 1"/>
    <property type="match status" value="1"/>
</dbReference>
<comment type="subcellular location">
    <subcellularLocation>
        <location evidence="1">Cytoplasm</location>
    </subcellularLocation>
</comment>